<dbReference type="NCBIfam" id="NF033523">
    <property type="entry name" value="lasso_peptidase"/>
    <property type="match status" value="1"/>
</dbReference>
<dbReference type="Pfam" id="PF00326">
    <property type="entry name" value="Peptidase_S9"/>
    <property type="match status" value="1"/>
</dbReference>
<dbReference type="SUPFAM" id="SSF82171">
    <property type="entry name" value="DPP6 N-terminal domain-like"/>
    <property type="match status" value="1"/>
</dbReference>
<proteinExistence type="predicted"/>
<sequence>MGFLAAALSFSIIPTAELPRSPQDPCAAFDGASSHVEERTMTAVDLVQLADIGRSDPNETPSAFGVSPDMTQIAFVVRRGNAETNSYCQRLVVMPLDRSQAPRELDRGGEYLRDDFRLREFPSVTAGWVKVNTPRFSPDGRAIAYLKRIEGSTQVWLADSAGGTDARQVTTLPDDVDAFAWLGGGEALVVATRPGIRRAALGIAQQARRGFLYDESISPQFTSRPIPREAIATEYTTIDLATGESRSSTPEEIAVLSPEGPQGLPERARGYVAGPEGWAAWLEPKFPDRYISPTRLVLSDPTDTRISCPAKLCEGIMRMWWSPSERALFAVQKTGWGQSSMGILRWDIGASVPRRLMVSDDMLIGCALAADEIICAREGATTPRRLVGIGLDNGEARLIHDPNPLVSSLDLGSVQRFRFSNAYGVESYADLVLPPDHQPGQRHPLVVVQYISHGFLRGGSGDEVPVQPLAARGFAVLSFAKPDLAPAVAQAQTATELLSANRVDWLDRRNVQSSLDIALDHAIGTGTVDASRIGLTGWSDGVSSAQFALINSPRYKVASLGSCCEDMYSYVLSAGPAYSAFTRSIGYRFLEDGAEEFWRPMSLILNVDRVDVPILIQNADSEYEGGLDVVEVYRHKGKPIELHVFEDETHYKWQPAHRSAVYERTTEWLEFWLMKRRNCVSERDRQYDRWLTMEGAPTRAELTCSPGS</sequence>
<dbReference type="Gene3D" id="3.40.50.1820">
    <property type="entry name" value="alpha/beta hydrolase"/>
    <property type="match status" value="1"/>
</dbReference>
<gene>
    <name evidence="3" type="ORF">GRI72_13215</name>
</gene>
<evidence type="ECO:0000259" key="2">
    <source>
        <dbReference type="Pfam" id="PF00326"/>
    </source>
</evidence>
<dbReference type="InterPro" id="IPR011042">
    <property type="entry name" value="6-blade_b-propeller_TolB-like"/>
</dbReference>
<evidence type="ECO:0000313" key="3">
    <source>
        <dbReference type="EMBL" id="MXO69779.1"/>
    </source>
</evidence>
<evidence type="ECO:0000256" key="1">
    <source>
        <dbReference type="SAM" id="MobiDB-lite"/>
    </source>
</evidence>
<dbReference type="Gene3D" id="2.120.10.30">
    <property type="entry name" value="TolB, C-terminal domain"/>
    <property type="match status" value="1"/>
</dbReference>
<dbReference type="InterPro" id="IPR029058">
    <property type="entry name" value="AB_hydrolase_fold"/>
</dbReference>
<organism evidence="3 4">
    <name type="scientific">Pelagerythrobacter marinus</name>
    <dbReference type="NCBI Taxonomy" id="538382"/>
    <lineage>
        <taxon>Bacteria</taxon>
        <taxon>Pseudomonadati</taxon>
        <taxon>Pseudomonadota</taxon>
        <taxon>Alphaproteobacteria</taxon>
        <taxon>Sphingomonadales</taxon>
        <taxon>Erythrobacteraceae</taxon>
        <taxon>Pelagerythrobacter</taxon>
    </lineage>
</organism>
<dbReference type="InterPro" id="IPR001375">
    <property type="entry name" value="Peptidase_S9_cat"/>
</dbReference>
<evidence type="ECO:0000313" key="4">
    <source>
        <dbReference type="Proteomes" id="UP000444401"/>
    </source>
</evidence>
<dbReference type="Proteomes" id="UP000444401">
    <property type="component" value="Unassembled WGS sequence"/>
</dbReference>
<feature type="region of interest" description="Disordered" evidence="1">
    <location>
        <begin position="242"/>
        <end position="262"/>
    </location>
</feature>
<dbReference type="SUPFAM" id="SSF53474">
    <property type="entry name" value="alpha/beta-Hydrolases"/>
    <property type="match status" value="1"/>
</dbReference>
<dbReference type="InterPro" id="IPR053536">
    <property type="entry name" value="Lasso_peptide_isopeptidase"/>
</dbReference>
<protein>
    <submittedName>
        <fullName evidence="3">Atxe2 family lasso peptide isopeptidase</fullName>
    </submittedName>
</protein>
<dbReference type="RefSeq" id="WP_160734393.1">
    <property type="nucleotide sequence ID" value="NZ_WTYO01000007.1"/>
</dbReference>
<reference evidence="3 4" key="1">
    <citation type="submission" date="2019-12" db="EMBL/GenBank/DDBJ databases">
        <title>Genomic-based taxomic classification of the family Erythrobacteraceae.</title>
        <authorList>
            <person name="Xu L."/>
        </authorList>
    </citation>
    <scope>NUCLEOTIDE SEQUENCE [LARGE SCALE GENOMIC DNA]</scope>
    <source>
        <strain evidence="3 4">H32</strain>
    </source>
</reference>
<keyword evidence="4" id="KW-1185">Reference proteome</keyword>
<dbReference type="EMBL" id="WTYO01000007">
    <property type="protein sequence ID" value="MXO69779.1"/>
    <property type="molecule type" value="Genomic_DNA"/>
</dbReference>
<name>A0ABW9V0X3_9SPHN</name>
<feature type="domain" description="Peptidase S9 prolyl oligopeptidase catalytic" evidence="2">
    <location>
        <begin position="518"/>
        <end position="673"/>
    </location>
</feature>
<accession>A0ABW9V0X3</accession>
<comment type="caution">
    <text evidence="3">The sequence shown here is derived from an EMBL/GenBank/DDBJ whole genome shotgun (WGS) entry which is preliminary data.</text>
</comment>